<evidence type="ECO:0000313" key="2">
    <source>
        <dbReference type="EMBL" id="CRL36195.1"/>
    </source>
</evidence>
<keyword evidence="3" id="KW-1185">Reference proteome</keyword>
<dbReference type="EMBL" id="CVRR01000011">
    <property type="protein sequence ID" value="CRL36195.1"/>
    <property type="molecule type" value="Genomic_DNA"/>
</dbReference>
<reference evidence="3" key="1">
    <citation type="submission" date="2015-05" db="EMBL/GenBank/DDBJ databases">
        <authorList>
            <consortium name="Pathogen Informatics"/>
        </authorList>
    </citation>
    <scope>NUCLEOTIDE SEQUENCE [LARGE SCALE GENOMIC DNA]</scope>
    <source>
        <strain evidence="3">M72</strain>
    </source>
</reference>
<dbReference type="SUPFAM" id="SSF52266">
    <property type="entry name" value="SGNH hydrolase"/>
    <property type="match status" value="1"/>
</dbReference>
<organism evidence="2 3">
    <name type="scientific">Roseburia faecis</name>
    <dbReference type="NCBI Taxonomy" id="301302"/>
    <lineage>
        <taxon>Bacteria</taxon>
        <taxon>Bacillati</taxon>
        <taxon>Bacillota</taxon>
        <taxon>Clostridia</taxon>
        <taxon>Lachnospirales</taxon>
        <taxon>Lachnospiraceae</taxon>
        <taxon>Roseburia</taxon>
    </lineage>
</organism>
<feature type="domain" description="SGNH hydrolase-type esterase" evidence="1">
    <location>
        <begin position="35"/>
        <end position="199"/>
    </location>
</feature>
<protein>
    <recommendedName>
        <fullName evidence="1">SGNH hydrolase-type esterase domain-containing protein</fullName>
    </recommendedName>
</protein>
<proteinExistence type="predicted"/>
<name>A0A0M6WHV8_9FIRM</name>
<dbReference type="Gene3D" id="3.40.50.1110">
    <property type="entry name" value="SGNH hydrolase"/>
    <property type="match status" value="1"/>
</dbReference>
<dbReference type="PANTHER" id="PTHR34407:SF1">
    <property type="entry name" value="SGNH HYDROLASE-TYPE ESTERASE DOMAIN-CONTAINING PROTEIN"/>
    <property type="match status" value="1"/>
</dbReference>
<dbReference type="Proteomes" id="UP000049979">
    <property type="component" value="Unassembled WGS sequence"/>
</dbReference>
<gene>
    <name evidence="2" type="ORF">M72_25671</name>
</gene>
<accession>A0A0M6WHV8</accession>
<dbReference type="InterPro" id="IPR036514">
    <property type="entry name" value="SGNH_hydro_sf"/>
</dbReference>
<evidence type="ECO:0000313" key="3">
    <source>
        <dbReference type="Proteomes" id="UP000049979"/>
    </source>
</evidence>
<dbReference type="STRING" id="301302.ERS852420_03075"/>
<dbReference type="RefSeq" id="WP_055067485.1">
    <property type="nucleotide sequence ID" value="NZ_CP173697.1"/>
</dbReference>
<dbReference type="InterPro" id="IPR013830">
    <property type="entry name" value="SGNH_hydro"/>
</dbReference>
<evidence type="ECO:0000259" key="1">
    <source>
        <dbReference type="Pfam" id="PF13472"/>
    </source>
</evidence>
<dbReference type="AlphaFoldDB" id="A0A0M6WHV8"/>
<dbReference type="PANTHER" id="PTHR34407">
    <property type="entry name" value="EXPRESSED PROTEIN"/>
    <property type="match status" value="1"/>
</dbReference>
<dbReference type="CDD" id="cd00229">
    <property type="entry name" value="SGNH_hydrolase"/>
    <property type="match status" value="1"/>
</dbReference>
<dbReference type="Pfam" id="PF13472">
    <property type="entry name" value="Lipase_GDSL_2"/>
    <property type="match status" value="1"/>
</dbReference>
<sequence length="368" mass="41318">MQIEYERGISNPGNLYRMKKLMARAEAGETLNIGFLGGSITQGCLASAPELCYAYRVFQWWEKTFPQAKFHYINAGIGGTTSHFGTARAESDLLSHRPDFVIIEFSVNDESTEFFRETYEGLVRRVWQDKNEPAVMLVHNVYYNNGGNAQIMHGQIARHYQLPAVSMQSSIYPEVVAGRIPNREITEDDLHPNDKGHELVASVITYALDKIRMAQTDDEEPEFPAPLTQNCYEKAVRLDNRNYEPENYGFVKDTRVQEEVKDCFKNGWAAKEKGSSLTFTVQGSEIAVQFKRCVTQPAPVALAIVDHDEAHAVTLDANFDEDWGDSLTLTPVMVHGANGTHTVEVRLISGDETMPAVFELISVITSEK</sequence>